<dbReference type="RefSeq" id="WP_157457774.1">
    <property type="nucleotide sequence ID" value="NZ_WQLB01000003.1"/>
</dbReference>
<keyword evidence="15" id="KW-1185">Reference proteome</keyword>
<dbReference type="SMART" id="SM00478">
    <property type="entry name" value="ENDO3c"/>
    <property type="match status" value="1"/>
</dbReference>
<feature type="domain" description="HhH-GPD" evidence="13">
    <location>
        <begin position="48"/>
        <end position="195"/>
    </location>
</feature>
<dbReference type="Pfam" id="PF10576">
    <property type="entry name" value="EndIII_4Fe-2S"/>
    <property type="match status" value="1"/>
</dbReference>
<dbReference type="Gene3D" id="1.10.1670.10">
    <property type="entry name" value="Helix-hairpin-Helix base-excision DNA repair enzymes (C-terminal)"/>
    <property type="match status" value="1"/>
</dbReference>
<evidence type="ECO:0000256" key="10">
    <source>
        <dbReference type="ARBA" id="ARBA00023239"/>
    </source>
</evidence>
<dbReference type="GO" id="GO:0046872">
    <property type="term" value="F:metal ion binding"/>
    <property type="evidence" value="ECO:0007669"/>
    <property type="project" value="UniProtKB-KW"/>
</dbReference>
<dbReference type="GO" id="GO:0006285">
    <property type="term" value="P:base-excision repair, AP site formation"/>
    <property type="evidence" value="ECO:0007669"/>
    <property type="project" value="TreeGrafter"/>
</dbReference>
<evidence type="ECO:0000259" key="13">
    <source>
        <dbReference type="SMART" id="SM00478"/>
    </source>
</evidence>
<dbReference type="InterPro" id="IPR005759">
    <property type="entry name" value="Nth"/>
</dbReference>
<keyword evidence="7 12" id="KW-0411">Iron-sulfur</keyword>
<keyword evidence="8 12" id="KW-0238">DNA-binding</keyword>
<keyword evidence="14" id="KW-0540">Nuclease</keyword>
<evidence type="ECO:0000313" key="14">
    <source>
        <dbReference type="EMBL" id="MVN85757.1"/>
    </source>
</evidence>
<dbReference type="InterPro" id="IPR011257">
    <property type="entry name" value="DNA_glycosylase"/>
</dbReference>
<dbReference type="CDD" id="cd00056">
    <property type="entry name" value="ENDO3c"/>
    <property type="match status" value="1"/>
</dbReference>
<comment type="function">
    <text evidence="12">DNA repair enzyme that has both DNA N-glycosylase activity and AP-lyase activity. The DNA N-glycosylase activity releases various damaged pyrimidines from DNA by cleaving the N-glycosidic bond, leaving an AP (apurinic/apyrimidinic) site. The AP-lyase activity cleaves the phosphodiester bond 3' to the AP site by a beta-elimination, leaving a 3'-terminal unsaturated sugar and a product with a terminal 5'-phosphate.</text>
</comment>
<evidence type="ECO:0000313" key="15">
    <source>
        <dbReference type="Proteomes" id="UP000483286"/>
    </source>
</evidence>
<keyword evidence="4 12" id="KW-0227">DNA damage</keyword>
<keyword evidence="2 12" id="KW-0004">4Fe-4S</keyword>
<comment type="caution">
    <text evidence="14">The sequence shown here is derived from an EMBL/GenBank/DDBJ whole genome shotgun (WGS) entry which is preliminary data.</text>
</comment>
<dbReference type="GO" id="GO:0019104">
    <property type="term" value="F:DNA N-glycosylase activity"/>
    <property type="evidence" value="ECO:0007669"/>
    <property type="project" value="UniProtKB-UniRule"/>
</dbReference>
<dbReference type="GO" id="GO:0051539">
    <property type="term" value="F:4 iron, 4 sulfur cluster binding"/>
    <property type="evidence" value="ECO:0007669"/>
    <property type="project" value="UniProtKB-UniRule"/>
</dbReference>
<dbReference type="PIRSF" id="PIRSF001435">
    <property type="entry name" value="Nth"/>
    <property type="match status" value="1"/>
</dbReference>
<dbReference type="Proteomes" id="UP000483286">
    <property type="component" value="Unassembled WGS sequence"/>
</dbReference>
<evidence type="ECO:0000256" key="1">
    <source>
        <dbReference type="ARBA" id="ARBA00008343"/>
    </source>
</evidence>
<dbReference type="GO" id="GO:0003677">
    <property type="term" value="F:DNA binding"/>
    <property type="evidence" value="ECO:0007669"/>
    <property type="project" value="UniProtKB-UniRule"/>
</dbReference>
<dbReference type="FunFam" id="1.10.1670.10:FF:000001">
    <property type="entry name" value="Endonuclease III"/>
    <property type="match status" value="1"/>
</dbReference>
<dbReference type="FunFam" id="1.10.340.30:FF:000001">
    <property type="entry name" value="Endonuclease III"/>
    <property type="match status" value="1"/>
</dbReference>
<organism evidence="14 15">
    <name type="scientific">Deinococcus arboris</name>
    <dbReference type="NCBI Taxonomy" id="2682977"/>
    <lineage>
        <taxon>Bacteria</taxon>
        <taxon>Thermotogati</taxon>
        <taxon>Deinococcota</taxon>
        <taxon>Deinococci</taxon>
        <taxon>Deinococcales</taxon>
        <taxon>Deinococcaceae</taxon>
        <taxon>Deinococcus</taxon>
    </lineage>
</organism>
<comment type="similarity">
    <text evidence="1 12">Belongs to the Nth/MutY family.</text>
</comment>
<keyword evidence="6 12" id="KW-0408">Iron</keyword>
<keyword evidence="10 12" id="KW-0456">Lyase</keyword>
<feature type="binding site" evidence="12">
    <location>
        <position position="197"/>
    </location>
    <ligand>
        <name>[4Fe-4S] cluster</name>
        <dbReference type="ChEBI" id="CHEBI:49883"/>
    </ligand>
</feature>
<proteinExistence type="inferred from homology"/>
<sequence>MTKQAAQRPRGAQVRAAQVLPALHTLYPDAKTELAFRNPFELLVATVLSAQATDVSVNAATPALFAAYPDAHAMSLAQPEDLEPLIRRIGLYRGKAKNLAALARLLVERHGGEVPNDFDAVVALPGAGRKTANVVLSNAYGYPAIAVDTHVGRLSRRLALSVQTNPDKVEADLQTLFPRDRWVFLHHALILHGRRVCMARRPLCGACVMNTFCPKVGVE</sequence>
<evidence type="ECO:0000256" key="8">
    <source>
        <dbReference type="ARBA" id="ARBA00023125"/>
    </source>
</evidence>
<dbReference type="Pfam" id="PF00730">
    <property type="entry name" value="HhH-GPD"/>
    <property type="match status" value="1"/>
</dbReference>
<keyword evidence="9 12" id="KW-0234">DNA repair</keyword>
<comment type="cofactor">
    <cofactor evidence="12">
        <name>[4Fe-4S] cluster</name>
        <dbReference type="ChEBI" id="CHEBI:49883"/>
    </cofactor>
    <text evidence="12">Binds 1 [4Fe-4S] cluster.</text>
</comment>
<evidence type="ECO:0000256" key="9">
    <source>
        <dbReference type="ARBA" id="ARBA00023204"/>
    </source>
</evidence>
<dbReference type="Gene3D" id="1.10.340.30">
    <property type="entry name" value="Hypothetical protein, domain 2"/>
    <property type="match status" value="1"/>
</dbReference>
<dbReference type="InterPro" id="IPR003265">
    <property type="entry name" value="HhH-GPD_domain"/>
</dbReference>
<evidence type="ECO:0000256" key="11">
    <source>
        <dbReference type="ARBA" id="ARBA00023295"/>
    </source>
</evidence>
<feature type="binding site" evidence="12">
    <location>
        <position position="207"/>
    </location>
    <ligand>
        <name>[4Fe-4S] cluster</name>
        <dbReference type="ChEBI" id="CHEBI:49883"/>
    </ligand>
</feature>
<dbReference type="GO" id="GO:0140078">
    <property type="term" value="F:class I DNA-(apurinic or apyrimidinic site) endonuclease activity"/>
    <property type="evidence" value="ECO:0007669"/>
    <property type="project" value="UniProtKB-EC"/>
</dbReference>
<dbReference type="PROSITE" id="PS00764">
    <property type="entry name" value="ENDONUCLEASE_III_1"/>
    <property type="match status" value="1"/>
</dbReference>
<evidence type="ECO:0000256" key="5">
    <source>
        <dbReference type="ARBA" id="ARBA00022801"/>
    </source>
</evidence>
<evidence type="ECO:0000256" key="2">
    <source>
        <dbReference type="ARBA" id="ARBA00022485"/>
    </source>
</evidence>
<keyword evidence="11 12" id="KW-0326">Glycosidase</keyword>
<evidence type="ECO:0000256" key="4">
    <source>
        <dbReference type="ARBA" id="ARBA00022763"/>
    </source>
</evidence>
<dbReference type="InterPro" id="IPR003651">
    <property type="entry name" value="Endonuclease3_FeS-loop_motif"/>
</dbReference>
<evidence type="ECO:0000256" key="7">
    <source>
        <dbReference type="ARBA" id="ARBA00023014"/>
    </source>
</evidence>
<feature type="binding site" evidence="12">
    <location>
        <position position="213"/>
    </location>
    <ligand>
        <name>[4Fe-4S] cluster</name>
        <dbReference type="ChEBI" id="CHEBI:49883"/>
    </ligand>
</feature>
<dbReference type="NCBIfam" id="TIGR01083">
    <property type="entry name" value="nth"/>
    <property type="match status" value="1"/>
</dbReference>
<feature type="binding site" evidence="12">
    <location>
        <position position="204"/>
    </location>
    <ligand>
        <name>[4Fe-4S] cluster</name>
        <dbReference type="ChEBI" id="CHEBI:49883"/>
    </ligand>
</feature>
<comment type="catalytic activity">
    <reaction evidence="12">
        <text>2'-deoxyribonucleotide-(2'-deoxyribose 5'-phosphate)-2'-deoxyribonucleotide-DNA = a 3'-end 2'-deoxyribonucleotide-(2,3-dehydro-2,3-deoxyribose 5'-phosphate)-DNA + a 5'-end 5'-phospho-2'-deoxyribonucleoside-DNA + H(+)</text>
        <dbReference type="Rhea" id="RHEA:66592"/>
        <dbReference type="Rhea" id="RHEA-COMP:13180"/>
        <dbReference type="Rhea" id="RHEA-COMP:16897"/>
        <dbReference type="Rhea" id="RHEA-COMP:17067"/>
        <dbReference type="ChEBI" id="CHEBI:15378"/>
        <dbReference type="ChEBI" id="CHEBI:136412"/>
        <dbReference type="ChEBI" id="CHEBI:157695"/>
        <dbReference type="ChEBI" id="CHEBI:167181"/>
        <dbReference type="EC" id="4.2.99.18"/>
    </reaction>
</comment>
<keyword evidence="3 12" id="KW-0479">Metal-binding</keyword>
<dbReference type="HAMAP" id="MF_00942">
    <property type="entry name" value="Nth"/>
    <property type="match status" value="1"/>
</dbReference>
<dbReference type="EC" id="4.2.99.18" evidence="12"/>
<accession>A0A7C9LKE3</accession>
<reference evidence="14 15" key="1">
    <citation type="submission" date="2019-12" db="EMBL/GenBank/DDBJ databases">
        <title>Deinococcus sp. HMF7620 Genome sequencing and assembly.</title>
        <authorList>
            <person name="Kang H."/>
            <person name="Kim H."/>
            <person name="Joh K."/>
        </authorList>
    </citation>
    <scope>NUCLEOTIDE SEQUENCE [LARGE SCALE GENOMIC DNA]</scope>
    <source>
        <strain evidence="14 15">HMF7620</strain>
    </source>
</reference>
<dbReference type="PANTHER" id="PTHR10359">
    <property type="entry name" value="A/G-SPECIFIC ADENINE GLYCOSYLASE/ENDONUCLEASE III"/>
    <property type="match status" value="1"/>
</dbReference>
<name>A0A7C9LKE3_9DEIO</name>
<dbReference type="InterPro" id="IPR023170">
    <property type="entry name" value="HhH_base_excis_C"/>
</dbReference>
<gene>
    <name evidence="12 14" type="primary">nth</name>
    <name evidence="14" type="ORF">GO986_03155</name>
</gene>
<dbReference type="EMBL" id="WQLB01000003">
    <property type="protein sequence ID" value="MVN85757.1"/>
    <property type="molecule type" value="Genomic_DNA"/>
</dbReference>
<keyword evidence="5 12" id="KW-0378">Hydrolase</keyword>
<evidence type="ECO:0000256" key="6">
    <source>
        <dbReference type="ARBA" id="ARBA00023004"/>
    </source>
</evidence>
<keyword evidence="14" id="KW-0255">Endonuclease</keyword>
<protein>
    <recommendedName>
        <fullName evidence="12">Endonuclease III</fullName>
        <ecNumber evidence="12">4.2.99.18</ecNumber>
    </recommendedName>
    <alternativeName>
        <fullName evidence="12">DNA-(apurinic or apyrimidinic site) lyase</fullName>
    </alternativeName>
</protein>
<dbReference type="AlphaFoldDB" id="A0A7C9LKE3"/>
<dbReference type="InterPro" id="IPR004035">
    <property type="entry name" value="Endouclease-III_FeS-bd_BS"/>
</dbReference>
<dbReference type="PANTHER" id="PTHR10359:SF18">
    <property type="entry name" value="ENDONUCLEASE III"/>
    <property type="match status" value="1"/>
</dbReference>
<evidence type="ECO:0000256" key="3">
    <source>
        <dbReference type="ARBA" id="ARBA00022723"/>
    </source>
</evidence>
<dbReference type="SMART" id="SM00525">
    <property type="entry name" value="FES"/>
    <property type="match status" value="1"/>
</dbReference>
<dbReference type="SUPFAM" id="SSF48150">
    <property type="entry name" value="DNA-glycosylase"/>
    <property type="match status" value="1"/>
</dbReference>
<evidence type="ECO:0000256" key="12">
    <source>
        <dbReference type="HAMAP-Rule" id="MF_00942"/>
    </source>
</evidence>